<dbReference type="InterPro" id="IPR056179">
    <property type="entry name" value="DHQS_C"/>
</dbReference>
<evidence type="ECO:0000256" key="16">
    <source>
        <dbReference type="ARBA" id="ARBA00023239"/>
    </source>
</evidence>
<evidence type="ECO:0000256" key="18">
    <source>
        <dbReference type="HAMAP-Rule" id="MF_00110"/>
    </source>
</evidence>
<dbReference type="PIRSF" id="PIRSF001455">
    <property type="entry name" value="DHQ_synth"/>
    <property type="match status" value="1"/>
</dbReference>
<keyword evidence="22" id="KW-1185">Reference proteome</keyword>
<name>A0ABT0SR15_9GAMM</name>
<protein>
    <recommendedName>
        <fullName evidence="8 18">3-dehydroquinate synthase</fullName>
        <shortName evidence="18">DHQS</shortName>
        <ecNumber evidence="7 18">4.2.3.4</ecNumber>
    </recommendedName>
</protein>
<feature type="binding site" evidence="18">
    <location>
        <position position="157"/>
    </location>
    <ligand>
        <name>NAD(+)</name>
        <dbReference type="ChEBI" id="CHEBI:57540"/>
    </ligand>
</feature>
<keyword evidence="17 18" id="KW-0170">Cobalt</keyword>
<dbReference type="Gene3D" id="1.20.1090.10">
    <property type="entry name" value="Dehydroquinate synthase-like - alpha domain"/>
    <property type="match status" value="1"/>
</dbReference>
<dbReference type="PANTHER" id="PTHR43622:SF7">
    <property type="entry name" value="3-DEHYDROQUINATE SYNTHASE, CHLOROPLASTIC"/>
    <property type="match status" value="1"/>
</dbReference>
<dbReference type="PANTHER" id="PTHR43622">
    <property type="entry name" value="3-DEHYDROQUINATE SYNTHASE"/>
    <property type="match status" value="1"/>
</dbReference>
<feature type="binding site" evidence="18">
    <location>
        <begin position="135"/>
        <end position="136"/>
    </location>
    <ligand>
        <name>NAD(+)</name>
        <dbReference type="ChEBI" id="CHEBI:57540"/>
    </ligand>
</feature>
<comment type="caution">
    <text evidence="21">The sequence shown here is derived from an EMBL/GenBank/DDBJ whole genome shotgun (WGS) entry which is preliminary data.</text>
</comment>
<dbReference type="Pfam" id="PF01761">
    <property type="entry name" value="DHQ_synthase"/>
    <property type="match status" value="1"/>
</dbReference>
<comment type="cofactor">
    <cofactor evidence="2 18">
        <name>NAD(+)</name>
        <dbReference type="ChEBI" id="CHEBI:57540"/>
    </cofactor>
</comment>
<keyword evidence="15 18" id="KW-0057">Aromatic amino acid biosynthesis</keyword>
<evidence type="ECO:0000256" key="4">
    <source>
        <dbReference type="ARBA" id="ARBA00004496"/>
    </source>
</evidence>
<evidence type="ECO:0000259" key="19">
    <source>
        <dbReference type="Pfam" id="PF01761"/>
    </source>
</evidence>
<evidence type="ECO:0000256" key="5">
    <source>
        <dbReference type="ARBA" id="ARBA00004661"/>
    </source>
</evidence>
<feature type="binding site" evidence="18">
    <location>
        <position position="253"/>
    </location>
    <ligand>
        <name>Zn(2+)</name>
        <dbReference type="ChEBI" id="CHEBI:29105"/>
    </ligand>
</feature>
<proteinExistence type="inferred from homology"/>
<dbReference type="HAMAP" id="MF_00110">
    <property type="entry name" value="DHQ_synthase"/>
    <property type="match status" value="1"/>
</dbReference>
<dbReference type="Proteomes" id="UP001165308">
    <property type="component" value="Unassembled WGS sequence"/>
</dbReference>
<feature type="binding site" evidence="18">
    <location>
        <begin position="175"/>
        <end position="178"/>
    </location>
    <ligand>
        <name>NAD(+)</name>
        <dbReference type="ChEBI" id="CHEBI:57540"/>
    </ligand>
</feature>
<keyword evidence="13 18" id="KW-0862">Zinc</keyword>
<evidence type="ECO:0000259" key="20">
    <source>
        <dbReference type="Pfam" id="PF24621"/>
    </source>
</evidence>
<keyword evidence="12 18" id="KW-0547">Nucleotide-binding</keyword>
<dbReference type="NCBIfam" id="TIGR01357">
    <property type="entry name" value="aroB"/>
    <property type="match status" value="1"/>
</dbReference>
<evidence type="ECO:0000256" key="3">
    <source>
        <dbReference type="ARBA" id="ARBA00003485"/>
    </source>
</evidence>
<reference evidence="21" key="1">
    <citation type="submission" date="2022-05" db="EMBL/GenBank/DDBJ databases">
        <title>Halomonas geminus sp. nov. and Halomonas llamarensis sp. nov. isolated from high-altitude salars of the Atacama Desert.</title>
        <authorList>
            <person name="Hintersatz C."/>
            <person name="Rojas L.A."/>
            <person name="Wei T.-S."/>
            <person name="Kutschke S."/>
            <person name="Lehmann F."/>
            <person name="Jain R."/>
            <person name="Pollmann K."/>
        </authorList>
    </citation>
    <scope>NUCLEOTIDE SEQUENCE</scope>
    <source>
        <strain evidence="21">ATCHA</strain>
    </source>
</reference>
<evidence type="ECO:0000313" key="21">
    <source>
        <dbReference type="EMBL" id="MCL7930248.1"/>
    </source>
</evidence>
<feature type="binding site" evidence="18">
    <location>
        <position position="148"/>
    </location>
    <ligand>
        <name>NAD(+)</name>
        <dbReference type="ChEBI" id="CHEBI:57540"/>
    </ligand>
</feature>
<feature type="binding site" evidence="18">
    <location>
        <begin position="111"/>
        <end position="115"/>
    </location>
    <ligand>
        <name>NAD(+)</name>
        <dbReference type="ChEBI" id="CHEBI:57540"/>
    </ligand>
</feature>
<keyword evidence="14 18" id="KW-0520">NAD</keyword>
<evidence type="ECO:0000256" key="8">
    <source>
        <dbReference type="ARBA" id="ARBA00017684"/>
    </source>
</evidence>
<accession>A0ABT0SR15</accession>
<evidence type="ECO:0000256" key="1">
    <source>
        <dbReference type="ARBA" id="ARBA00001393"/>
    </source>
</evidence>
<feature type="domain" description="3-dehydroquinate synthase C-terminal" evidence="20">
    <location>
        <begin position="187"/>
        <end position="331"/>
    </location>
</feature>
<dbReference type="CDD" id="cd08195">
    <property type="entry name" value="DHQS"/>
    <property type="match status" value="1"/>
</dbReference>
<dbReference type="RefSeq" id="WP_250081632.1">
    <property type="nucleotide sequence ID" value="NZ_JAMJPJ010000013.1"/>
</dbReference>
<evidence type="ECO:0000313" key="22">
    <source>
        <dbReference type="Proteomes" id="UP001165308"/>
    </source>
</evidence>
<feature type="binding site" evidence="18">
    <location>
        <position position="270"/>
    </location>
    <ligand>
        <name>Zn(2+)</name>
        <dbReference type="ChEBI" id="CHEBI:29105"/>
    </ligand>
</feature>
<dbReference type="InterPro" id="IPR050071">
    <property type="entry name" value="Dehydroquinate_synthase"/>
</dbReference>
<comment type="catalytic activity">
    <reaction evidence="1 18">
        <text>7-phospho-2-dehydro-3-deoxy-D-arabino-heptonate = 3-dehydroquinate + phosphate</text>
        <dbReference type="Rhea" id="RHEA:21968"/>
        <dbReference type="ChEBI" id="CHEBI:32364"/>
        <dbReference type="ChEBI" id="CHEBI:43474"/>
        <dbReference type="ChEBI" id="CHEBI:58394"/>
        <dbReference type="EC" id="4.2.3.4"/>
    </reaction>
</comment>
<keyword evidence="16 18" id="KW-0456">Lyase</keyword>
<dbReference type="Gene3D" id="3.40.50.1970">
    <property type="match status" value="1"/>
</dbReference>
<evidence type="ECO:0000256" key="12">
    <source>
        <dbReference type="ARBA" id="ARBA00022741"/>
    </source>
</evidence>
<dbReference type="EMBL" id="JAMJPJ010000013">
    <property type="protein sequence ID" value="MCL7930248.1"/>
    <property type="molecule type" value="Genomic_DNA"/>
</dbReference>
<dbReference type="InterPro" id="IPR030963">
    <property type="entry name" value="DHQ_synth_fam"/>
</dbReference>
<sequence>MTHPDGVLRTLNVALGERSYPIHIGTGLLGRSETIVPYLAGQQVMVVTNETIEPLYLEKLCASLPAHADVRTLVLPDGEPYKSIEQVGRIWDALLEAGFNRRCTLIALGGGVIGDMVGFAAASYQRGVAFIQVPTTLLSQVDSSVGGKTGVNHPLGKNMIGAFWQPKAVLVDIDTLNTLPDRELSAGLAEVIKYGFIRDEAFLRWLETNMAPLRERGPKVLAEAIARSCQIKADIVAEDETEQGVRALLNLGHTFGHAIEAHQGYGNWLHGEAVGAGMAMAATLSEALGFIDEAALARTLAVIKSAGLPLAAPAGMSSAHFLTHMRRDKKNTDSRLRLVLLNALGDACVSDTTPTERLASLLDRYPRH</sequence>
<dbReference type="Pfam" id="PF24621">
    <property type="entry name" value="DHQS_C"/>
    <property type="match status" value="1"/>
</dbReference>
<dbReference type="EC" id="4.2.3.4" evidence="7 18"/>
<keyword evidence="10 18" id="KW-0028">Amino-acid biosynthesis</keyword>
<feature type="domain" description="3-dehydroquinate synthase N-terminal" evidence="19">
    <location>
        <begin position="73"/>
        <end position="185"/>
    </location>
</feature>
<comment type="similarity">
    <text evidence="6 18">Belongs to the sugar phosphate cyclases superfamily. Dehydroquinate synthase family.</text>
</comment>
<keyword evidence="9 18" id="KW-0963">Cytoplasm</keyword>
<feature type="binding site" evidence="18">
    <location>
        <begin position="77"/>
        <end position="82"/>
    </location>
    <ligand>
        <name>NAD(+)</name>
        <dbReference type="ChEBI" id="CHEBI:57540"/>
    </ligand>
</feature>
<evidence type="ECO:0000256" key="2">
    <source>
        <dbReference type="ARBA" id="ARBA00001911"/>
    </source>
</evidence>
<evidence type="ECO:0000256" key="11">
    <source>
        <dbReference type="ARBA" id="ARBA00022723"/>
    </source>
</evidence>
<evidence type="ECO:0000256" key="6">
    <source>
        <dbReference type="ARBA" id="ARBA00005412"/>
    </source>
</evidence>
<evidence type="ECO:0000256" key="13">
    <source>
        <dbReference type="ARBA" id="ARBA00022833"/>
    </source>
</evidence>
<comment type="pathway">
    <text evidence="5 18">Metabolic intermediate biosynthesis; chorismate biosynthesis; chorismate from D-erythrose 4-phosphate and phosphoenolpyruvate: step 2/7.</text>
</comment>
<evidence type="ECO:0000256" key="10">
    <source>
        <dbReference type="ARBA" id="ARBA00022605"/>
    </source>
</evidence>
<evidence type="ECO:0000256" key="17">
    <source>
        <dbReference type="ARBA" id="ARBA00023285"/>
    </source>
</evidence>
<feature type="binding site" evidence="18">
    <location>
        <position position="190"/>
    </location>
    <ligand>
        <name>Zn(2+)</name>
        <dbReference type="ChEBI" id="CHEBI:29105"/>
    </ligand>
</feature>
<gene>
    <name evidence="18 21" type="primary">aroB</name>
    <name evidence="21" type="ORF">M8006_09695</name>
</gene>
<comment type="subcellular location">
    <subcellularLocation>
        <location evidence="4 18">Cytoplasm</location>
    </subcellularLocation>
</comment>
<dbReference type="SUPFAM" id="SSF56796">
    <property type="entry name" value="Dehydroquinate synthase-like"/>
    <property type="match status" value="1"/>
</dbReference>
<keyword evidence="11 18" id="KW-0479">Metal-binding</keyword>
<dbReference type="GO" id="GO:0003856">
    <property type="term" value="F:3-dehydroquinate synthase activity"/>
    <property type="evidence" value="ECO:0007669"/>
    <property type="project" value="UniProtKB-EC"/>
</dbReference>
<evidence type="ECO:0000256" key="9">
    <source>
        <dbReference type="ARBA" id="ARBA00022490"/>
    </source>
</evidence>
<evidence type="ECO:0000256" key="7">
    <source>
        <dbReference type="ARBA" id="ARBA00013031"/>
    </source>
</evidence>
<dbReference type="InterPro" id="IPR030960">
    <property type="entry name" value="DHQS/DOIS_N"/>
</dbReference>
<organism evidence="21 22">
    <name type="scientific">Halomonas llamarensis</name>
    <dbReference type="NCBI Taxonomy" id="2945104"/>
    <lineage>
        <taxon>Bacteria</taxon>
        <taxon>Pseudomonadati</taxon>
        <taxon>Pseudomonadota</taxon>
        <taxon>Gammaproteobacteria</taxon>
        <taxon>Oceanospirillales</taxon>
        <taxon>Halomonadaceae</taxon>
        <taxon>Halomonas</taxon>
    </lineage>
</organism>
<comment type="cofactor">
    <cofactor evidence="18">
        <name>Co(2+)</name>
        <dbReference type="ChEBI" id="CHEBI:48828"/>
    </cofactor>
    <cofactor evidence="18">
        <name>Zn(2+)</name>
        <dbReference type="ChEBI" id="CHEBI:29105"/>
    </cofactor>
    <text evidence="18">Binds 1 divalent metal cation per subunit. Can use either Co(2+) or Zn(2+).</text>
</comment>
<dbReference type="InterPro" id="IPR016037">
    <property type="entry name" value="DHQ_synth_AroB"/>
</dbReference>
<comment type="function">
    <text evidence="3 18">Catalyzes the conversion of 3-deoxy-D-arabino-heptulosonate 7-phosphate (DAHP) to dehydroquinate (DHQ).</text>
</comment>
<evidence type="ECO:0000256" key="15">
    <source>
        <dbReference type="ARBA" id="ARBA00023141"/>
    </source>
</evidence>
<evidence type="ECO:0000256" key="14">
    <source>
        <dbReference type="ARBA" id="ARBA00023027"/>
    </source>
</evidence>